<dbReference type="EMBL" id="MU806567">
    <property type="protein sequence ID" value="KAJ3834187.1"/>
    <property type="molecule type" value="Genomic_DNA"/>
</dbReference>
<feature type="region of interest" description="Disordered" evidence="1">
    <location>
        <begin position="18"/>
        <end position="46"/>
    </location>
</feature>
<proteinExistence type="predicted"/>
<evidence type="ECO:0000313" key="2">
    <source>
        <dbReference type="EMBL" id="KAJ3834187.1"/>
    </source>
</evidence>
<evidence type="ECO:0000313" key="3">
    <source>
        <dbReference type="Proteomes" id="UP001163846"/>
    </source>
</evidence>
<feature type="compositionally biased region" description="Low complexity" evidence="1">
    <location>
        <begin position="28"/>
        <end position="42"/>
    </location>
</feature>
<accession>A0AA38P0S1</accession>
<keyword evidence="3" id="KW-1185">Reference proteome</keyword>
<evidence type="ECO:0000256" key="1">
    <source>
        <dbReference type="SAM" id="MobiDB-lite"/>
    </source>
</evidence>
<comment type="caution">
    <text evidence="2">The sequence shown here is derived from an EMBL/GenBank/DDBJ whole genome shotgun (WGS) entry which is preliminary data.</text>
</comment>
<organism evidence="2 3">
    <name type="scientific">Lentinula raphanica</name>
    <dbReference type="NCBI Taxonomy" id="153919"/>
    <lineage>
        <taxon>Eukaryota</taxon>
        <taxon>Fungi</taxon>
        <taxon>Dikarya</taxon>
        <taxon>Basidiomycota</taxon>
        <taxon>Agaricomycotina</taxon>
        <taxon>Agaricomycetes</taxon>
        <taxon>Agaricomycetidae</taxon>
        <taxon>Agaricales</taxon>
        <taxon>Marasmiineae</taxon>
        <taxon>Omphalotaceae</taxon>
        <taxon>Lentinula</taxon>
    </lineage>
</organism>
<name>A0AA38P0S1_9AGAR</name>
<dbReference type="Proteomes" id="UP001163846">
    <property type="component" value="Unassembled WGS sequence"/>
</dbReference>
<sequence length="635" mass="71214">MGSTALLLPPHKIFHAAPPPPPHWPVNTSLTSSPSASNTSSSVQWQESRRTLRGALSGLQRALGSVHKRKIRWLVENHDFCSNLTPNEYLMMLLQPITDIFNQLKRPEYLEIPMKCVPVDLGHSICGVTFVVEEFKDWNIAAPIVVTLPGDLFDPNGKTRPNVESALSLAAEVSPSATIIITNFTEIAIFLPSSGNRPEPTFERVSTTQPSLALRVLTTAYLLSSDPMTRLLNTPFPGLNFEQETVVEGPLQNPHQLLSDAELFATHHRHSDFDMVTLVRDRARTLQFFRWHEHMSKTLSKVVAHPHDTLTAKAKEVGLFNIESRPIYPFDVTEIPPDTAAHLEAIQRTSPLAAAGVETSFKSSKSFTIKIQDVVNEGSESGICTVYRCQITTIDNVPVSTPSLCLKLFDDRFQPLHGPEDDELDQDPSMWLSGIVYAELGALNESFAYEKLLPVQGSIVPWFYGAHQFTLPDGTILYGLLMEYIGGWSLESDPSQNMSPERQITVIQSCRHAARVLDIADIAQCDWHNEQLLLCTNPVTKLDHAVLIDFASTMQTWKADEPVLLENFIHMFRILLGLRGDSGLDPDLVWKHYGEPDDWDPVFALIPRGKDHKEMWYVHARDMFDYISPVPSRTD</sequence>
<protein>
    <submittedName>
        <fullName evidence="2">Uncharacterized protein</fullName>
    </submittedName>
</protein>
<gene>
    <name evidence="2" type="ORF">F5878DRAFT_664991</name>
</gene>
<reference evidence="2" key="1">
    <citation type="submission" date="2022-08" db="EMBL/GenBank/DDBJ databases">
        <authorList>
            <consortium name="DOE Joint Genome Institute"/>
            <person name="Min B."/>
            <person name="Riley R."/>
            <person name="Sierra-Patev S."/>
            <person name="Naranjo-Ortiz M."/>
            <person name="Looney B."/>
            <person name="Konkel Z."/>
            <person name="Slot J.C."/>
            <person name="Sakamoto Y."/>
            <person name="Steenwyk J.L."/>
            <person name="Rokas A."/>
            <person name="Carro J."/>
            <person name="Camarero S."/>
            <person name="Ferreira P."/>
            <person name="Molpeceres G."/>
            <person name="Ruiz-Duenas F.J."/>
            <person name="Serrano A."/>
            <person name="Henrissat B."/>
            <person name="Drula E."/>
            <person name="Hughes K.W."/>
            <person name="Mata J.L."/>
            <person name="Ishikawa N.K."/>
            <person name="Vargas-Isla R."/>
            <person name="Ushijima S."/>
            <person name="Smith C.A."/>
            <person name="Ahrendt S."/>
            <person name="Andreopoulos W."/>
            <person name="He G."/>
            <person name="Labutti K."/>
            <person name="Lipzen A."/>
            <person name="Ng V."/>
            <person name="Sandor L."/>
            <person name="Barry K."/>
            <person name="Martinez A.T."/>
            <person name="Xiao Y."/>
            <person name="Gibbons J.G."/>
            <person name="Terashima K."/>
            <person name="Hibbett D.S."/>
            <person name="Grigoriev I.V."/>
        </authorList>
    </citation>
    <scope>NUCLEOTIDE SEQUENCE</scope>
    <source>
        <strain evidence="2">TFB9207</strain>
    </source>
</reference>
<dbReference type="AlphaFoldDB" id="A0AA38P0S1"/>